<dbReference type="Pfam" id="PF01925">
    <property type="entry name" value="TauE"/>
    <property type="match status" value="1"/>
</dbReference>
<feature type="transmembrane region" description="Helical" evidence="5">
    <location>
        <begin position="61"/>
        <end position="78"/>
    </location>
</feature>
<evidence type="ECO:0000313" key="7">
    <source>
        <dbReference type="Proteomes" id="UP000002727"/>
    </source>
</evidence>
<evidence type="ECO:0000313" key="6">
    <source>
        <dbReference type="EMBL" id="ACJ16303.1"/>
    </source>
</evidence>
<dbReference type="InterPro" id="IPR051598">
    <property type="entry name" value="TSUP/Inactive_protease-like"/>
</dbReference>
<feature type="transmembrane region" description="Helical" evidence="5">
    <location>
        <begin position="29"/>
        <end position="49"/>
    </location>
</feature>
<dbReference type="GO" id="GO:0005886">
    <property type="term" value="C:plasma membrane"/>
    <property type="evidence" value="ECO:0007669"/>
    <property type="project" value="UniProtKB-SubCell"/>
</dbReference>
<dbReference type="InterPro" id="IPR002781">
    <property type="entry name" value="TM_pro_TauE-like"/>
</dbReference>
<keyword evidence="5" id="KW-1003">Cell membrane</keyword>
<proteinExistence type="inferred from homology"/>
<evidence type="ECO:0000256" key="2">
    <source>
        <dbReference type="ARBA" id="ARBA00022692"/>
    </source>
</evidence>
<organism evidence="6 7">
    <name type="scientific">Thermococcus onnurineus (strain NA1)</name>
    <dbReference type="NCBI Taxonomy" id="523850"/>
    <lineage>
        <taxon>Archaea</taxon>
        <taxon>Methanobacteriati</taxon>
        <taxon>Methanobacteriota</taxon>
        <taxon>Thermococci</taxon>
        <taxon>Thermococcales</taxon>
        <taxon>Thermococcaceae</taxon>
        <taxon>Thermococcus</taxon>
    </lineage>
</organism>
<accession>B6YVY0</accession>
<comment type="subcellular location">
    <subcellularLocation>
        <location evidence="5">Cell membrane</location>
        <topology evidence="5">Multi-pass membrane protein</topology>
    </subcellularLocation>
    <subcellularLocation>
        <location evidence="1">Membrane</location>
        <topology evidence="1">Multi-pass membrane protein</topology>
    </subcellularLocation>
</comment>
<dbReference type="EMBL" id="CP000855">
    <property type="protein sequence ID" value="ACJ16303.1"/>
    <property type="molecule type" value="Genomic_DNA"/>
</dbReference>
<evidence type="ECO:0000256" key="3">
    <source>
        <dbReference type="ARBA" id="ARBA00022989"/>
    </source>
</evidence>
<name>B6YVY0_THEON</name>
<dbReference type="eggNOG" id="arCOG02050">
    <property type="taxonomic scope" value="Archaea"/>
</dbReference>
<dbReference type="HOGENOM" id="CLU_045498_13_4_2"/>
<keyword evidence="3 5" id="KW-1133">Transmembrane helix</keyword>
<gene>
    <name evidence="6" type="ordered locus">TON_0815</name>
</gene>
<keyword evidence="2 5" id="KW-0812">Transmembrane</keyword>
<dbReference type="AlphaFoldDB" id="B6YVY0"/>
<sequence>MHRAVGTSLFVIVLNGLAGFVSYELQGRAIDLVVVVLFVLGGLIGDAIGVRTAKSLSCRELGQVFAAVVILVALYLMWTNLPKVI</sequence>
<dbReference type="KEGG" id="ton:TON_0815"/>
<evidence type="ECO:0000256" key="5">
    <source>
        <dbReference type="RuleBase" id="RU363041"/>
    </source>
</evidence>
<evidence type="ECO:0000256" key="1">
    <source>
        <dbReference type="ARBA" id="ARBA00004141"/>
    </source>
</evidence>
<reference evidence="6 7" key="1">
    <citation type="journal article" date="2008" name="J. Bacteriol.">
        <title>The complete genome sequence of Thermococcus onnurineus NA1 reveals a mixed heterotrophic and carboxydotrophic metabolism.</title>
        <authorList>
            <person name="Lee H.S."/>
            <person name="Kang S.G."/>
            <person name="Bae S.S."/>
            <person name="Lim J.K."/>
            <person name="Cho Y."/>
            <person name="Kim Y.J."/>
            <person name="Jeon J.H."/>
            <person name="Cha S.S."/>
            <person name="Kwon K.K."/>
            <person name="Kim H.T."/>
            <person name="Park C.J."/>
            <person name="Lee H.W."/>
            <person name="Kim S.I."/>
            <person name="Chun J."/>
            <person name="Colwell R.R."/>
            <person name="Kim S.J."/>
            <person name="Lee J.H."/>
        </authorList>
    </citation>
    <scope>NUCLEOTIDE SEQUENCE [LARGE SCALE GENOMIC DNA]</scope>
    <source>
        <strain evidence="6 7">NA1</strain>
    </source>
</reference>
<dbReference type="PANTHER" id="PTHR43701:SF2">
    <property type="entry name" value="MEMBRANE TRANSPORTER PROTEIN YJNA-RELATED"/>
    <property type="match status" value="1"/>
</dbReference>
<dbReference type="PANTHER" id="PTHR43701">
    <property type="entry name" value="MEMBRANE TRANSPORTER PROTEIN MJ0441-RELATED"/>
    <property type="match status" value="1"/>
</dbReference>
<keyword evidence="7" id="KW-1185">Reference proteome</keyword>
<comment type="similarity">
    <text evidence="5">Belongs to the 4-toluene sulfonate uptake permease (TSUP) (TC 2.A.102) family.</text>
</comment>
<dbReference type="Proteomes" id="UP000002727">
    <property type="component" value="Chromosome"/>
</dbReference>
<evidence type="ECO:0000256" key="4">
    <source>
        <dbReference type="ARBA" id="ARBA00023136"/>
    </source>
</evidence>
<keyword evidence="4 5" id="KW-0472">Membrane</keyword>
<dbReference type="PATRIC" id="fig|523850.10.peg.822"/>
<protein>
    <recommendedName>
        <fullName evidence="5">Probable membrane transporter protein</fullName>
    </recommendedName>
</protein>